<gene>
    <name evidence="3" type="ORF">ACFOWX_03680</name>
</gene>
<dbReference type="EMBL" id="JBHSDH010000012">
    <property type="protein sequence ID" value="MFC4291510.1"/>
    <property type="molecule type" value="Genomic_DNA"/>
</dbReference>
<dbReference type="Proteomes" id="UP001595887">
    <property type="component" value="Unassembled WGS sequence"/>
</dbReference>
<evidence type="ECO:0000313" key="3">
    <source>
        <dbReference type="EMBL" id="MFC4291510.1"/>
    </source>
</evidence>
<feature type="domain" description="Rcc01698-like C-terminal" evidence="2">
    <location>
        <begin position="482"/>
        <end position="576"/>
    </location>
</feature>
<feature type="domain" description="Tip attachment protein J" evidence="1">
    <location>
        <begin position="231"/>
        <end position="388"/>
    </location>
</feature>
<proteinExistence type="predicted"/>
<dbReference type="Pfam" id="PF13550">
    <property type="entry name" value="Phage-tail_3"/>
    <property type="match status" value="1"/>
</dbReference>
<dbReference type="Pfam" id="PF23666">
    <property type="entry name" value="Rcc01698_C"/>
    <property type="match status" value="1"/>
</dbReference>
<comment type="caution">
    <text evidence="3">The sequence shown here is derived from an EMBL/GenBank/DDBJ whole genome shotgun (WGS) entry which is preliminary data.</text>
</comment>
<evidence type="ECO:0000259" key="2">
    <source>
        <dbReference type="Pfam" id="PF23666"/>
    </source>
</evidence>
<dbReference type="RefSeq" id="WP_381421416.1">
    <property type="nucleotide sequence ID" value="NZ_JBHSDH010000012.1"/>
</dbReference>
<name>A0ABV8RE68_9SPHN</name>
<protein>
    <submittedName>
        <fullName evidence="3">Phage tail protein</fullName>
    </submittedName>
</protein>
<evidence type="ECO:0000313" key="4">
    <source>
        <dbReference type="Proteomes" id="UP001595887"/>
    </source>
</evidence>
<organism evidence="3 4">
    <name type="scientific">Sphingorhabdus arenilitoris</name>
    <dbReference type="NCBI Taxonomy" id="1490041"/>
    <lineage>
        <taxon>Bacteria</taxon>
        <taxon>Pseudomonadati</taxon>
        <taxon>Pseudomonadota</taxon>
        <taxon>Alphaproteobacteria</taxon>
        <taxon>Sphingomonadales</taxon>
        <taxon>Sphingomonadaceae</taxon>
        <taxon>Sphingorhabdus</taxon>
    </lineage>
</organism>
<accession>A0ABV8RE68</accession>
<dbReference type="InterPro" id="IPR032876">
    <property type="entry name" value="J_dom"/>
</dbReference>
<evidence type="ECO:0000259" key="1">
    <source>
        <dbReference type="Pfam" id="PF13550"/>
    </source>
</evidence>
<sequence>MATLVFAGLGALIGGRVGSQIGAFIGQQVDAELFKGPAREGPRLKELEVQTSSYGTQIPAIYGSMRGAGTVIWATDLIERSNKNGGGKGRPSTIEYSYSVSMAVALSSRPAARLGRIWADGNLLRGAAGDLKTGGEMRFYQGHYDQPADPLIASIEGAGTCPAYRGLCYAVFEDLQLADFGNRIPSMTFEIFERDGSVSLCDIVASTAGETIDCEADEFVSGYALLGGDKRSALEPLTDNLPVNVRPMGDTLTIKAWGAGKPGRAVTIASHENSKKLKRPEQTAALQPAAQALAVRYYDPARDYQIGVQQSRLSDIGRVAQQIDLPAALSSAAARRLADMQLLYRKSARSGWSGYIMRDEKRIGAGDIIFDDAEGNPGGRSWQVTEVEHFGMVSRLSARRTISLSPAPSNEADGGRNVTTPDYVIGPTFLMLAELPALRSSDGGAPLVVAAASGTSPGWRRAILSRIVGSSVEQVGSTANAAAIAVLTGNTASHPAHVTDTANAIIVQMVNPQAELPQRETGLADLTAPIFWLDGEIIRAGKIDDLGGGQFRLAQLQRGCFGTESEIAAHQSGRPILLLNPDNLAQLNMDGISSGVQIEIEAMGLGDEQPVAASLNVSGKAIRPFAPVHGHVVKLADGHVSLSWIRRSRIDHGWQDSVDHPLDEDSEAYYVTAYDGEEPLAIFETSGPELLLSPAQLNSWIAKGTRAVTFEISQIGRFAKSPALSLTIVI</sequence>
<dbReference type="InterPro" id="IPR056490">
    <property type="entry name" value="Rcc01698_C"/>
</dbReference>
<reference evidence="4" key="1">
    <citation type="journal article" date="2019" name="Int. J. Syst. Evol. Microbiol.">
        <title>The Global Catalogue of Microorganisms (GCM) 10K type strain sequencing project: providing services to taxonomists for standard genome sequencing and annotation.</title>
        <authorList>
            <consortium name="The Broad Institute Genomics Platform"/>
            <consortium name="The Broad Institute Genome Sequencing Center for Infectious Disease"/>
            <person name="Wu L."/>
            <person name="Ma J."/>
        </authorList>
    </citation>
    <scope>NUCLEOTIDE SEQUENCE [LARGE SCALE GENOMIC DNA]</scope>
    <source>
        <strain evidence="4">CECT 8531</strain>
    </source>
</reference>
<keyword evidence="4" id="KW-1185">Reference proteome</keyword>